<proteinExistence type="predicted"/>
<keyword evidence="2" id="KW-1133">Transmembrane helix</keyword>
<reference evidence="3" key="1">
    <citation type="journal article" date="2014" name="PLoS ONE">
        <title>Transcriptome-Based Identification of ABC Transporters in the Western Tarnished Plant Bug Lygus hesperus.</title>
        <authorList>
            <person name="Hull J.J."/>
            <person name="Chaney K."/>
            <person name="Geib S.M."/>
            <person name="Fabrick J.A."/>
            <person name="Brent C.S."/>
            <person name="Walsh D."/>
            <person name="Lavine L.C."/>
        </authorList>
    </citation>
    <scope>NUCLEOTIDE SEQUENCE</scope>
</reference>
<sequence>MEADVKRAVEGLGNAVGWAVGSVLSASVDLRNFLFSMMPFGSIFMRRFLIWFPLCSLGCSLIMQTQVVVDYSRVTVDDDDESEWTNDDDGSQSIMTPHTTRETVSPPGVITN</sequence>
<feature type="compositionally biased region" description="Acidic residues" evidence="1">
    <location>
        <begin position="79"/>
        <end position="90"/>
    </location>
</feature>
<accession>A0A0A9XL45</accession>
<organism evidence="3">
    <name type="scientific">Lygus hesperus</name>
    <name type="common">Western plant bug</name>
    <dbReference type="NCBI Taxonomy" id="30085"/>
    <lineage>
        <taxon>Eukaryota</taxon>
        <taxon>Metazoa</taxon>
        <taxon>Ecdysozoa</taxon>
        <taxon>Arthropoda</taxon>
        <taxon>Hexapoda</taxon>
        <taxon>Insecta</taxon>
        <taxon>Pterygota</taxon>
        <taxon>Neoptera</taxon>
        <taxon>Paraneoptera</taxon>
        <taxon>Hemiptera</taxon>
        <taxon>Heteroptera</taxon>
        <taxon>Panheteroptera</taxon>
        <taxon>Cimicomorpha</taxon>
        <taxon>Miridae</taxon>
        <taxon>Mirini</taxon>
        <taxon>Lygus</taxon>
    </lineage>
</organism>
<evidence type="ECO:0000313" key="4">
    <source>
        <dbReference type="EMBL" id="JAG59804.1"/>
    </source>
</evidence>
<gene>
    <name evidence="3" type="primary">DOF3.3</name>
    <name evidence="3" type="ORF">CM83_99083</name>
</gene>
<evidence type="ECO:0000313" key="3">
    <source>
        <dbReference type="EMBL" id="JAG21452.1"/>
    </source>
</evidence>
<feature type="transmembrane region" description="Helical" evidence="2">
    <location>
        <begin position="15"/>
        <end position="36"/>
    </location>
</feature>
<name>A0A0A9XL45_LYGHE</name>
<feature type="region of interest" description="Disordered" evidence="1">
    <location>
        <begin position="79"/>
        <end position="112"/>
    </location>
</feature>
<keyword evidence="2" id="KW-0472">Membrane</keyword>
<protein>
    <submittedName>
        <fullName evidence="3">Dof zinc finger protein DOF3.3</fullName>
    </submittedName>
</protein>
<evidence type="ECO:0000256" key="1">
    <source>
        <dbReference type="SAM" id="MobiDB-lite"/>
    </source>
</evidence>
<dbReference type="EMBL" id="GBRD01006017">
    <property type="protein sequence ID" value="JAG59804.1"/>
    <property type="molecule type" value="Transcribed_RNA"/>
</dbReference>
<feature type="transmembrane region" description="Helical" evidence="2">
    <location>
        <begin position="48"/>
        <end position="69"/>
    </location>
</feature>
<dbReference type="AlphaFoldDB" id="A0A0A9XL45"/>
<reference evidence="4" key="3">
    <citation type="submission" date="2014-09" db="EMBL/GenBank/DDBJ databases">
        <authorList>
            <person name="Magalhaes I.L.F."/>
            <person name="Oliveira U."/>
            <person name="Santos F.R."/>
            <person name="Vidigal T.H.D.A."/>
            <person name="Brescovit A.D."/>
            <person name="Santos A.J."/>
        </authorList>
    </citation>
    <scope>NUCLEOTIDE SEQUENCE</scope>
</reference>
<reference evidence="3" key="2">
    <citation type="submission" date="2014-07" db="EMBL/GenBank/DDBJ databases">
        <authorList>
            <person name="Hull J."/>
        </authorList>
    </citation>
    <scope>NUCLEOTIDE SEQUENCE</scope>
</reference>
<keyword evidence="2" id="KW-0812">Transmembrane</keyword>
<evidence type="ECO:0000256" key="2">
    <source>
        <dbReference type="SAM" id="Phobius"/>
    </source>
</evidence>
<dbReference type="EMBL" id="GBHO01022152">
    <property type="protein sequence ID" value="JAG21452.1"/>
    <property type="molecule type" value="Transcribed_RNA"/>
</dbReference>